<dbReference type="AlphaFoldDB" id="A0A8H5B4I7"/>
<evidence type="ECO:0000313" key="2">
    <source>
        <dbReference type="EMBL" id="KAF5316464.1"/>
    </source>
</evidence>
<proteinExistence type="predicted"/>
<feature type="compositionally biased region" description="Basic and acidic residues" evidence="1">
    <location>
        <begin position="90"/>
        <end position="147"/>
    </location>
</feature>
<dbReference type="OrthoDB" id="419694at2759"/>
<dbReference type="GO" id="GO:0016740">
    <property type="term" value="F:transferase activity"/>
    <property type="evidence" value="ECO:0007669"/>
    <property type="project" value="InterPro"/>
</dbReference>
<dbReference type="InterPro" id="IPR002745">
    <property type="entry name" value="Ptrans_KptA/Tpt1"/>
</dbReference>
<dbReference type="Proteomes" id="UP000567179">
    <property type="component" value="Unassembled WGS sequence"/>
</dbReference>
<evidence type="ECO:0000256" key="1">
    <source>
        <dbReference type="SAM" id="MobiDB-lite"/>
    </source>
</evidence>
<organism evidence="2 3">
    <name type="scientific">Psilocybe cf. subviscida</name>
    <dbReference type="NCBI Taxonomy" id="2480587"/>
    <lineage>
        <taxon>Eukaryota</taxon>
        <taxon>Fungi</taxon>
        <taxon>Dikarya</taxon>
        <taxon>Basidiomycota</taxon>
        <taxon>Agaricomycotina</taxon>
        <taxon>Agaricomycetes</taxon>
        <taxon>Agaricomycetidae</taxon>
        <taxon>Agaricales</taxon>
        <taxon>Agaricineae</taxon>
        <taxon>Strophariaceae</taxon>
        <taxon>Psilocybe</taxon>
    </lineage>
</organism>
<evidence type="ECO:0008006" key="4">
    <source>
        <dbReference type="Google" id="ProtNLM"/>
    </source>
</evidence>
<evidence type="ECO:0000313" key="3">
    <source>
        <dbReference type="Proteomes" id="UP000567179"/>
    </source>
</evidence>
<keyword evidence="3" id="KW-1185">Reference proteome</keyword>
<dbReference type="EMBL" id="JAACJJ010000042">
    <property type="protein sequence ID" value="KAF5316464.1"/>
    <property type="molecule type" value="Genomic_DNA"/>
</dbReference>
<dbReference type="SUPFAM" id="SSF56399">
    <property type="entry name" value="ADP-ribosylation"/>
    <property type="match status" value="1"/>
</dbReference>
<gene>
    <name evidence="2" type="ORF">D9619_006596</name>
</gene>
<dbReference type="Pfam" id="PF01885">
    <property type="entry name" value="PTS_2-RNA"/>
    <property type="match status" value="1"/>
</dbReference>
<reference evidence="2 3" key="1">
    <citation type="journal article" date="2020" name="ISME J.">
        <title>Uncovering the hidden diversity of litter-decomposition mechanisms in mushroom-forming fungi.</title>
        <authorList>
            <person name="Floudas D."/>
            <person name="Bentzer J."/>
            <person name="Ahren D."/>
            <person name="Johansson T."/>
            <person name="Persson P."/>
            <person name="Tunlid A."/>
        </authorList>
    </citation>
    <scope>NUCLEOTIDE SEQUENCE [LARGE SCALE GENOMIC DNA]</scope>
    <source>
        <strain evidence="2 3">CBS 101986</strain>
    </source>
</reference>
<sequence length="380" mass="43625">MQRGVGVHARSLRSLTNTHLAIQTWATTGTCSSLRRCTAKVSQHRLHNGLFGQVSRRSLHTKPSDAKGNPRNIPPHTNVPNVPDGQHPGECGHDRKGKQRDMTGHHDQVSSRRGQEQPADERNEVQQRERSRNPILEQRQDDGRPSPHEFQLGRSEKRTPWSDTRQYIRSGNLRGVFSPKHPPTEEAATPRPDRDEWDYQVQQKENPLHANFLRFWINAGWFLRTKAYELGFYVAPDGFMRIADALRFLPFSKYDGEEFASVICKDPENRFEVALLPDMVNGKIQDIYWVRARAKHSMPGVLHVNKRILQVESINTAVYVTSPENWDYIKEHGIPPGRHRLINLERDLQTHIFESTLASYPPCSAANDVAFSQYHSYALH</sequence>
<name>A0A8H5B4I7_9AGAR</name>
<feature type="region of interest" description="Disordered" evidence="1">
    <location>
        <begin position="49"/>
        <end position="193"/>
    </location>
</feature>
<comment type="caution">
    <text evidence="2">The sequence shown here is derived from an EMBL/GenBank/DDBJ whole genome shotgun (WGS) entry which is preliminary data.</text>
</comment>
<accession>A0A8H5B4I7</accession>
<protein>
    <recommendedName>
        <fullName evidence="4">2'-phosphotransferase</fullName>
    </recommendedName>
</protein>